<dbReference type="GO" id="GO:0005829">
    <property type="term" value="C:cytosol"/>
    <property type="evidence" value="ECO:0007669"/>
    <property type="project" value="TreeGrafter"/>
</dbReference>
<dbReference type="Proteomes" id="UP000245168">
    <property type="component" value="Unassembled WGS sequence"/>
</dbReference>
<dbReference type="InterPro" id="IPR036388">
    <property type="entry name" value="WH-like_DNA-bd_sf"/>
</dbReference>
<reference evidence="3" key="1">
    <citation type="submission" date="2018-05" db="EMBL/GenBank/DDBJ databases">
        <authorList>
            <person name="Liu B.-T."/>
        </authorList>
    </citation>
    <scope>NUCLEOTIDE SEQUENCE [LARGE SCALE GENOMIC DNA]</scope>
    <source>
        <strain evidence="3">WD6-1</strain>
    </source>
</reference>
<sequence>MRLTAHTDYALRVLIYAAVQPDERCTIEQIAAGYGISRNHLMKIVRKLGEHGFIETVRGRGGGLRLARPAEEIVVGDVVRVMEEGFAQAECFKPAENRCVITPACGLIGVLKRAVDAYLGVLDEVTLAEISTRRDKLARLLALPDRD</sequence>
<dbReference type="InterPro" id="IPR000944">
    <property type="entry name" value="Tscrpt_reg_Rrf2"/>
</dbReference>
<proteinExistence type="predicted"/>
<dbReference type="GO" id="GO:0003700">
    <property type="term" value="F:DNA-binding transcription factor activity"/>
    <property type="evidence" value="ECO:0007669"/>
    <property type="project" value="TreeGrafter"/>
</dbReference>
<dbReference type="RefSeq" id="WP_109251351.1">
    <property type="nucleotide sequence ID" value="NZ_QEXV01000001.1"/>
</dbReference>
<dbReference type="OrthoDB" id="9795923at2"/>
<dbReference type="PANTHER" id="PTHR33221:SF4">
    <property type="entry name" value="HTH-TYPE TRANSCRIPTIONAL REPRESSOR NSRR"/>
    <property type="match status" value="1"/>
</dbReference>
<dbReference type="PANTHER" id="PTHR33221">
    <property type="entry name" value="WINGED HELIX-TURN-HELIX TRANSCRIPTIONAL REGULATOR, RRF2 FAMILY"/>
    <property type="match status" value="1"/>
</dbReference>
<keyword evidence="3" id="KW-1185">Reference proteome</keyword>
<dbReference type="AlphaFoldDB" id="A0A2U2BVQ7"/>
<dbReference type="Pfam" id="PF02082">
    <property type="entry name" value="Rrf2"/>
    <property type="match status" value="1"/>
</dbReference>
<keyword evidence="1" id="KW-0238">DNA-binding</keyword>
<evidence type="ECO:0000313" key="2">
    <source>
        <dbReference type="EMBL" id="PWE18077.1"/>
    </source>
</evidence>
<name>A0A2U2BVQ7_9PROT</name>
<dbReference type="GO" id="GO:0003677">
    <property type="term" value="F:DNA binding"/>
    <property type="evidence" value="ECO:0007669"/>
    <property type="project" value="UniProtKB-KW"/>
</dbReference>
<dbReference type="PROSITE" id="PS51197">
    <property type="entry name" value="HTH_RRF2_2"/>
    <property type="match status" value="1"/>
</dbReference>
<gene>
    <name evidence="2" type="ORF">DDZ18_00220</name>
</gene>
<organism evidence="2 3">
    <name type="scientific">Marinicauda salina</name>
    <dbReference type="NCBI Taxonomy" id="2135793"/>
    <lineage>
        <taxon>Bacteria</taxon>
        <taxon>Pseudomonadati</taxon>
        <taxon>Pseudomonadota</taxon>
        <taxon>Alphaproteobacteria</taxon>
        <taxon>Maricaulales</taxon>
        <taxon>Maricaulaceae</taxon>
        <taxon>Marinicauda</taxon>
    </lineage>
</organism>
<accession>A0A2U2BVQ7</accession>
<evidence type="ECO:0000256" key="1">
    <source>
        <dbReference type="ARBA" id="ARBA00023125"/>
    </source>
</evidence>
<evidence type="ECO:0000313" key="3">
    <source>
        <dbReference type="Proteomes" id="UP000245168"/>
    </source>
</evidence>
<dbReference type="InterPro" id="IPR036390">
    <property type="entry name" value="WH_DNA-bd_sf"/>
</dbReference>
<dbReference type="SUPFAM" id="SSF46785">
    <property type="entry name" value="Winged helix' DNA-binding domain"/>
    <property type="match status" value="1"/>
</dbReference>
<dbReference type="EMBL" id="QEXV01000001">
    <property type="protein sequence ID" value="PWE18077.1"/>
    <property type="molecule type" value="Genomic_DNA"/>
</dbReference>
<protein>
    <submittedName>
        <fullName evidence="2">BadM/Rrf2 family transcriptional regulator</fullName>
    </submittedName>
</protein>
<dbReference type="NCBIfam" id="TIGR00738">
    <property type="entry name" value="rrf2_super"/>
    <property type="match status" value="1"/>
</dbReference>
<comment type="caution">
    <text evidence="2">The sequence shown here is derived from an EMBL/GenBank/DDBJ whole genome shotgun (WGS) entry which is preliminary data.</text>
</comment>
<dbReference type="Gene3D" id="1.10.10.10">
    <property type="entry name" value="Winged helix-like DNA-binding domain superfamily/Winged helix DNA-binding domain"/>
    <property type="match status" value="1"/>
</dbReference>